<accession>A0A1C4YWT1</accession>
<evidence type="ECO:0000256" key="6">
    <source>
        <dbReference type="SAM" id="Phobius"/>
    </source>
</evidence>
<feature type="transmembrane region" description="Helical" evidence="6">
    <location>
        <begin position="375"/>
        <end position="394"/>
    </location>
</feature>
<reference evidence="8" key="1">
    <citation type="submission" date="2016-06" db="EMBL/GenBank/DDBJ databases">
        <authorList>
            <person name="Varghese N."/>
            <person name="Submissions Spin"/>
        </authorList>
    </citation>
    <scope>NUCLEOTIDE SEQUENCE [LARGE SCALE GENOMIC DNA]</scope>
    <source>
        <strain evidence="8">DSM 43816</strain>
    </source>
</reference>
<name>A0A1C4YWT1_MICEC</name>
<dbReference type="CDD" id="cd06173">
    <property type="entry name" value="MFS_MefA_like"/>
    <property type="match status" value="1"/>
</dbReference>
<evidence type="ECO:0000313" key="8">
    <source>
        <dbReference type="Proteomes" id="UP000198253"/>
    </source>
</evidence>
<dbReference type="PANTHER" id="PTHR23513:SF6">
    <property type="entry name" value="MAJOR FACILITATOR SUPERFAMILY ASSOCIATED DOMAIN-CONTAINING PROTEIN"/>
    <property type="match status" value="1"/>
</dbReference>
<dbReference type="PANTHER" id="PTHR23513">
    <property type="entry name" value="INTEGRAL MEMBRANE EFFLUX PROTEIN-RELATED"/>
    <property type="match status" value="1"/>
</dbReference>
<feature type="transmembrane region" description="Helical" evidence="6">
    <location>
        <begin position="17"/>
        <end position="39"/>
    </location>
</feature>
<keyword evidence="2" id="KW-1003">Cell membrane</keyword>
<evidence type="ECO:0000313" key="7">
    <source>
        <dbReference type="EMBL" id="SCF25222.1"/>
    </source>
</evidence>
<feature type="transmembrane region" description="Helical" evidence="6">
    <location>
        <begin position="80"/>
        <end position="99"/>
    </location>
</feature>
<dbReference type="SUPFAM" id="SSF103473">
    <property type="entry name" value="MFS general substrate transporter"/>
    <property type="match status" value="1"/>
</dbReference>
<gene>
    <name evidence="7" type="ORF">GA0070618_4496</name>
</gene>
<dbReference type="InParanoid" id="A0A1C4YWT1"/>
<dbReference type="AlphaFoldDB" id="A0A1C4YWT1"/>
<keyword evidence="3 6" id="KW-0812">Transmembrane</keyword>
<proteinExistence type="predicted"/>
<protein>
    <submittedName>
        <fullName evidence="7">Predicted arabinose efflux permease, MFS family</fullName>
    </submittedName>
</protein>
<dbReference type="Pfam" id="PF07690">
    <property type="entry name" value="MFS_1"/>
    <property type="match status" value="1"/>
</dbReference>
<dbReference type="RefSeq" id="WP_157748984.1">
    <property type="nucleotide sequence ID" value="NZ_LT607413.1"/>
</dbReference>
<feature type="transmembrane region" description="Helical" evidence="6">
    <location>
        <begin position="51"/>
        <end position="68"/>
    </location>
</feature>
<dbReference type="EMBL" id="LT607413">
    <property type="protein sequence ID" value="SCF25222.1"/>
    <property type="molecule type" value="Genomic_DNA"/>
</dbReference>
<dbReference type="Proteomes" id="UP000198253">
    <property type="component" value="Chromosome I"/>
</dbReference>
<dbReference type="GO" id="GO:0022857">
    <property type="term" value="F:transmembrane transporter activity"/>
    <property type="evidence" value="ECO:0007669"/>
    <property type="project" value="InterPro"/>
</dbReference>
<feature type="transmembrane region" description="Helical" evidence="6">
    <location>
        <begin position="221"/>
        <end position="245"/>
    </location>
</feature>
<evidence type="ECO:0000256" key="1">
    <source>
        <dbReference type="ARBA" id="ARBA00004651"/>
    </source>
</evidence>
<sequence>MKQGAVPAASPDLRRMLLAYTVSTVGTLLGSGVVLWIAITEVGVGGGELGLLSGVATLAAGATALLVAPRIDTWHKRSVMISLDLLAGVALLSLSLAAWAGTVTVGHLAAVAATEMSVAILFAAASTSMLKHIGRDRLDWALGRQESVFWAAQLIGPPVGGVVTSAVGPSLTLAGNSASFLVSAVLLAGMSEPGPAAERASTGLRVGEGLRTIWRVPTLRALYVNAVLFGSALMATNPILALFIVRDLGLSAWEYGLTLGVPCLGGMVAGSLSYRWIRRWGRDRVLRGTGLVRVVWLLPLAVVPAGPAALAAVLALQFGLLFTTGLFNPTFASTRMTVTPADRISSVVGSWAATTRLVHPIAIAAVGLLAEILGARAALAVGAGLGALSVLPLLSRSFRGQSGRDVTGDDATAGDDVEIVLARAGRVREAPSQQ</sequence>
<evidence type="ECO:0000256" key="2">
    <source>
        <dbReference type="ARBA" id="ARBA00022475"/>
    </source>
</evidence>
<keyword evidence="8" id="KW-1185">Reference proteome</keyword>
<keyword evidence="4 6" id="KW-1133">Transmembrane helix</keyword>
<dbReference type="Gene3D" id="1.20.1250.20">
    <property type="entry name" value="MFS general substrate transporter like domains"/>
    <property type="match status" value="1"/>
</dbReference>
<dbReference type="InterPro" id="IPR011701">
    <property type="entry name" value="MFS"/>
</dbReference>
<evidence type="ECO:0000256" key="3">
    <source>
        <dbReference type="ARBA" id="ARBA00022692"/>
    </source>
</evidence>
<dbReference type="InterPro" id="IPR036259">
    <property type="entry name" value="MFS_trans_sf"/>
</dbReference>
<organism evidence="7 8">
    <name type="scientific">Micromonospora echinospora</name>
    <name type="common">Micromonospora purpurea</name>
    <dbReference type="NCBI Taxonomy" id="1877"/>
    <lineage>
        <taxon>Bacteria</taxon>
        <taxon>Bacillati</taxon>
        <taxon>Actinomycetota</taxon>
        <taxon>Actinomycetes</taxon>
        <taxon>Micromonosporales</taxon>
        <taxon>Micromonosporaceae</taxon>
        <taxon>Micromonospora</taxon>
    </lineage>
</organism>
<evidence type="ECO:0000256" key="4">
    <source>
        <dbReference type="ARBA" id="ARBA00022989"/>
    </source>
</evidence>
<feature type="transmembrane region" description="Helical" evidence="6">
    <location>
        <begin position="257"/>
        <end position="277"/>
    </location>
</feature>
<dbReference type="GO" id="GO:0005886">
    <property type="term" value="C:plasma membrane"/>
    <property type="evidence" value="ECO:0007669"/>
    <property type="project" value="UniProtKB-SubCell"/>
</dbReference>
<comment type="subcellular location">
    <subcellularLocation>
        <location evidence="1">Cell membrane</location>
        <topology evidence="1">Multi-pass membrane protein</topology>
    </subcellularLocation>
</comment>
<evidence type="ECO:0000256" key="5">
    <source>
        <dbReference type="ARBA" id="ARBA00023136"/>
    </source>
</evidence>
<keyword evidence="5 6" id="KW-0472">Membrane</keyword>
<feature type="transmembrane region" description="Helical" evidence="6">
    <location>
        <begin position="105"/>
        <end position="125"/>
    </location>
</feature>